<keyword evidence="3" id="KW-0418">Kinase</keyword>
<keyword evidence="5" id="KW-0614">Plasmid</keyword>
<feature type="domain" description="Carbohydrate kinase PfkB" evidence="4">
    <location>
        <begin position="50"/>
        <end position="137"/>
    </location>
</feature>
<evidence type="ECO:0000256" key="3">
    <source>
        <dbReference type="ARBA" id="ARBA00022777"/>
    </source>
</evidence>
<name>Q9ADX8_AGRTU</name>
<dbReference type="CDD" id="cd01940">
    <property type="entry name" value="Fructoselysine_kinase_like"/>
    <property type="match status" value="1"/>
</dbReference>
<feature type="domain" description="Carbohydrate kinase PfkB" evidence="4">
    <location>
        <begin position="189"/>
        <end position="256"/>
    </location>
</feature>
<protein>
    <submittedName>
        <fullName evidence="5">Putative phosphatase</fullName>
    </submittedName>
</protein>
<geneLocation type="plasmid" evidence="5">
    <name>pTiChry5</name>
</geneLocation>
<reference evidence="5" key="2">
    <citation type="submission" date="2000-01" db="EMBL/GenBank/DDBJ databases">
        <title>Complete sequence of the right T-DNA and the amadori opines catabolic locus of the chrysopine-type Ti plasmid pTiChry5.</title>
        <authorList>
            <person name="Oger P.M."/>
        </authorList>
    </citation>
    <scope>NUCLEOTIDE SEQUENCE</scope>
    <source>
        <strain evidence="5">Chry5</strain>
        <plasmid evidence="5">pTiChry5</plasmid>
    </source>
</reference>
<dbReference type="Gene3D" id="3.40.1190.20">
    <property type="match status" value="1"/>
</dbReference>
<keyword evidence="2" id="KW-0808">Transferase</keyword>
<organism evidence="5">
    <name type="scientific">Agrobacterium tumefaciens</name>
    <dbReference type="NCBI Taxonomy" id="358"/>
    <lineage>
        <taxon>Bacteria</taxon>
        <taxon>Pseudomonadati</taxon>
        <taxon>Pseudomonadota</taxon>
        <taxon>Alphaproteobacteria</taxon>
        <taxon>Hyphomicrobiales</taxon>
        <taxon>Rhizobiaceae</taxon>
        <taxon>Rhizobium/Agrobacterium group</taxon>
        <taxon>Agrobacterium</taxon>
        <taxon>Agrobacterium tumefaciens complex</taxon>
    </lineage>
</organism>
<dbReference type="SUPFAM" id="SSF53613">
    <property type="entry name" value="Ribokinase-like"/>
    <property type="match status" value="1"/>
</dbReference>
<dbReference type="PANTHER" id="PTHR43085:SF41">
    <property type="entry name" value="FRUCTOSELYSINE 6-KINASE"/>
    <property type="match status" value="1"/>
</dbReference>
<dbReference type="InterPro" id="IPR050306">
    <property type="entry name" value="PfkB_Carbo_kinase"/>
</dbReference>
<proteinExistence type="inferred from homology"/>
<dbReference type="GO" id="GO:0016301">
    <property type="term" value="F:kinase activity"/>
    <property type="evidence" value="ECO:0007669"/>
    <property type="project" value="UniProtKB-KW"/>
</dbReference>
<dbReference type="Pfam" id="PF00294">
    <property type="entry name" value="PfkB"/>
    <property type="match status" value="2"/>
</dbReference>
<evidence type="ECO:0000259" key="4">
    <source>
        <dbReference type="Pfam" id="PF00294"/>
    </source>
</evidence>
<evidence type="ECO:0000256" key="1">
    <source>
        <dbReference type="ARBA" id="ARBA00010688"/>
    </source>
</evidence>
<sequence length="301" mass="31775">MSCSIPMRESASVKQCIGGRLIQIKPHDRKGGRGKMKEEKKYSSLKVLGLGAEAAFLGTFGTDAAGRHVRATLQGLAIQTSFCRIVERENGHADVHVVDGNREFIFSNKGGVARENPFTPCDTDLNYVSHFDLVHTSCYSYLNAHLGALNGASALLSYDFSYRWQVDELIGTLTPHLDFAAISAGDVGRERGIAALREAVSNGCSLALATFGPDGATAYNGEAFVSVLPKPAAIVDTLGAGDAFITATLLSLLASGWTRGVRPSADAISIAMNKGSQFAAEICGIEGAFGHAAPIATNEHV</sequence>
<accession>Q9ADX8</accession>
<comment type="similarity">
    <text evidence="1">Belongs to the carbohydrate kinase PfkB family.</text>
</comment>
<dbReference type="InterPro" id="IPR029056">
    <property type="entry name" value="Ribokinase-like"/>
</dbReference>
<reference evidence="5" key="1">
    <citation type="journal article" date="2000" name="Mol. Plant Microbe Interact.">
        <title>A second T-region of the soybean-supervirulent chrysopine-type Ti plasmid pTiChry5, and construction of a fully disarmed vir helper plasmid.</title>
        <authorList>
            <person name="Palanichelvam K."/>
            <person name="Oger P."/>
            <person name="Clough S.J."/>
            <person name="Cha C."/>
            <person name="Bent A.F."/>
            <person name="Farrand S.K."/>
        </authorList>
    </citation>
    <scope>NUCLEOTIDE SEQUENCE</scope>
    <source>
        <strain evidence="5">Chry5</strain>
        <plasmid evidence="5">pTiChry5</plasmid>
    </source>
</reference>
<dbReference type="RefSeq" id="WP_032489959.1">
    <property type="nucleotide sequence ID" value="NZ_CP116704.1"/>
</dbReference>
<dbReference type="EMBL" id="AF065242">
    <property type="protein sequence ID" value="AAK08619.1"/>
    <property type="molecule type" value="Genomic_DNA"/>
</dbReference>
<evidence type="ECO:0000256" key="2">
    <source>
        <dbReference type="ARBA" id="ARBA00022679"/>
    </source>
</evidence>
<evidence type="ECO:0000313" key="5">
    <source>
        <dbReference type="EMBL" id="AAK08619.1"/>
    </source>
</evidence>
<dbReference type="InterPro" id="IPR011611">
    <property type="entry name" value="PfkB_dom"/>
</dbReference>
<dbReference type="AlphaFoldDB" id="Q9ADX8"/>
<dbReference type="PANTHER" id="PTHR43085">
    <property type="entry name" value="HEXOKINASE FAMILY MEMBER"/>
    <property type="match status" value="1"/>
</dbReference>